<dbReference type="Gene3D" id="2.160.20.10">
    <property type="entry name" value="Single-stranded right-handed beta-helix, Pectin lyase-like"/>
    <property type="match status" value="1"/>
</dbReference>
<dbReference type="Proteomes" id="UP000516439">
    <property type="component" value="Chromosome"/>
</dbReference>
<keyword evidence="5" id="KW-1185">Reference proteome</keyword>
<evidence type="ECO:0000256" key="2">
    <source>
        <dbReference type="ARBA" id="ARBA00023180"/>
    </source>
</evidence>
<sequence>MKSDLRIKRSNLTIAGQTAPGDGICLKGRSLIINGASGIKDKNHGNIIIRYLRSRPGGRLPSGSYGIDIENAHDIIIDHCSFSWANEECAALYDVKNVSFQWCIISEGLYDAGHAKGKRSYGGVWGGQRVSFHHNLIADQNSRTVRFNGARAHDTTALVDYRYNVIYNWGTENACYGGEVEINGGSSAINLVNNYYLPGPATVSRLKFVKANYNAQKAKGLGTWYLKGNIMQNDSLITDNNNYGIDLSELPLDLRKGLVKEQPFYIEKYAVLNYSSAKDAFSAVMRNVGANFPKRDAVDGRIILGLVNPEKAKKTSFKKGIIDFPEQVGGWPEYKSGKAPRDDDHDGMPDSWEKARKLKSNDPSDRNAIDINGYTMIELYINSLLSKQY</sequence>
<organism evidence="4 5">
    <name type="scientific">Pedobacter riviphilus</name>
    <dbReference type="NCBI Taxonomy" id="2766984"/>
    <lineage>
        <taxon>Bacteria</taxon>
        <taxon>Pseudomonadati</taxon>
        <taxon>Bacteroidota</taxon>
        <taxon>Sphingobacteriia</taxon>
        <taxon>Sphingobacteriales</taxon>
        <taxon>Sphingobacteriaceae</taxon>
        <taxon>Pedobacter</taxon>
    </lineage>
</organism>
<evidence type="ECO:0000256" key="1">
    <source>
        <dbReference type="ARBA" id="ARBA00022723"/>
    </source>
</evidence>
<dbReference type="InterPro" id="IPR052063">
    <property type="entry name" value="Polysaccharide_Lyase_1"/>
</dbReference>
<dbReference type="SUPFAM" id="SSF51126">
    <property type="entry name" value="Pectin lyase-like"/>
    <property type="match status" value="1"/>
</dbReference>
<evidence type="ECO:0000313" key="4">
    <source>
        <dbReference type="EMBL" id="QNR83016.1"/>
    </source>
</evidence>
<evidence type="ECO:0000313" key="5">
    <source>
        <dbReference type="Proteomes" id="UP000516439"/>
    </source>
</evidence>
<dbReference type="PANTHER" id="PTHR42970:SF1">
    <property type="entry name" value="PECTATE LYASE C-RELATED"/>
    <property type="match status" value="1"/>
</dbReference>
<reference evidence="4 5" key="1">
    <citation type="submission" date="2020-09" db="EMBL/GenBank/DDBJ databases">
        <title>Pedobacter sp. SW-16 isolated from soil near Yeocheon.</title>
        <authorList>
            <person name="Im H.S."/>
            <person name="Joung Y."/>
            <person name="Lee S.-S."/>
        </authorList>
    </citation>
    <scope>NUCLEOTIDE SEQUENCE [LARGE SCALE GENOMIC DNA]</scope>
    <source>
        <strain evidence="4 5">SW-16</strain>
    </source>
</reference>
<dbReference type="RefSeq" id="WP_190326255.1">
    <property type="nucleotide sequence ID" value="NZ_CP061171.1"/>
</dbReference>
<dbReference type="PANTHER" id="PTHR42970">
    <property type="entry name" value="PECTATE LYASE C-RELATED"/>
    <property type="match status" value="1"/>
</dbReference>
<keyword evidence="2" id="KW-0325">Glycoprotein</keyword>
<feature type="compositionally biased region" description="Basic and acidic residues" evidence="3">
    <location>
        <begin position="335"/>
        <end position="364"/>
    </location>
</feature>
<evidence type="ECO:0000256" key="3">
    <source>
        <dbReference type="SAM" id="MobiDB-lite"/>
    </source>
</evidence>
<accession>A0ABX6TCT5</accession>
<feature type="region of interest" description="Disordered" evidence="3">
    <location>
        <begin position="332"/>
        <end position="364"/>
    </location>
</feature>
<keyword evidence="1" id="KW-0479">Metal-binding</keyword>
<gene>
    <name evidence="4" type="ORF">H9N25_13625</name>
</gene>
<dbReference type="InterPro" id="IPR011050">
    <property type="entry name" value="Pectin_lyase_fold/virulence"/>
</dbReference>
<dbReference type="InterPro" id="IPR012334">
    <property type="entry name" value="Pectin_lyas_fold"/>
</dbReference>
<proteinExistence type="predicted"/>
<dbReference type="EMBL" id="CP061171">
    <property type="protein sequence ID" value="QNR83016.1"/>
    <property type="molecule type" value="Genomic_DNA"/>
</dbReference>
<dbReference type="GO" id="GO:0016829">
    <property type="term" value="F:lyase activity"/>
    <property type="evidence" value="ECO:0007669"/>
    <property type="project" value="UniProtKB-KW"/>
</dbReference>
<name>A0ABX6TCT5_9SPHI</name>
<protein>
    <submittedName>
        <fullName evidence="4">Pectate lyase</fullName>
    </submittedName>
</protein>
<keyword evidence="4" id="KW-0456">Lyase</keyword>